<dbReference type="InterPro" id="IPR023418">
    <property type="entry name" value="Thyroxine_BS"/>
</dbReference>
<comment type="similarity">
    <text evidence="3 7">Belongs to the transthyretin family. 5-hydroxyisourate hydrolase subfamily.</text>
</comment>
<evidence type="ECO:0000256" key="1">
    <source>
        <dbReference type="ARBA" id="ARBA00001043"/>
    </source>
</evidence>
<dbReference type="Gene3D" id="2.60.40.180">
    <property type="entry name" value="Transthyretin/hydroxyisourate hydrolase domain"/>
    <property type="match status" value="1"/>
</dbReference>
<feature type="domain" description="Transthyretin/hydroxyisourate hydrolase" evidence="8">
    <location>
        <begin position="8"/>
        <end position="135"/>
    </location>
</feature>
<dbReference type="InterPro" id="IPR036817">
    <property type="entry name" value="Transthyretin/HIU_hydrolase_sf"/>
</dbReference>
<dbReference type="InterPro" id="IPR023416">
    <property type="entry name" value="Transthyretin/HIU_hydrolase_d"/>
</dbReference>
<dbReference type="PANTHER" id="PTHR10395">
    <property type="entry name" value="URICASE AND TRANSTHYRETIN-RELATED"/>
    <property type="match status" value="1"/>
</dbReference>
<comment type="subunit">
    <text evidence="4 7">Homotetramer.</text>
</comment>
<evidence type="ECO:0000256" key="4">
    <source>
        <dbReference type="ARBA" id="ARBA00011881"/>
    </source>
</evidence>
<sequence>MTQPRPPITCHILDTLTGLPAANIPVHLTLLSPSSPSGAAITFQQSTNNDGRIGGWENPDPSHPTLQSVFENMGGEMMWVCRFETRNYFEQKGIQPFFPEVEIRFLTEGFSGGDAAKHWHVPLLLGPYSYTTYRGS</sequence>
<dbReference type="AlphaFoldDB" id="A0A9P4TYQ7"/>
<dbReference type="EMBL" id="MU007041">
    <property type="protein sequence ID" value="KAF2430117.1"/>
    <property type="molecule type" value="Genomic_DNA"/>
</dbReference>
<dbReference type="GO" id="GO:0006144">
    <property type="term" value="P:purine nucleobase metabolic process"/>
    <property type="evidence" value="ECO:0007669"/>
    <property type="project" value="UniProtKB-KW"/>
</dbReference>
<evidence type="ECO:0000259" key="8">
    <source>
        <dbReference type="Pfam" id="PF00576"/>
    </source>
</evidence>
<evidence type="ECO:0000313" key="9">
    <source>
        <dbReference type="EMBL" id="KAF2430117.1"/>
    </source>
</evidence>
<keyword evidence="5 7" id="KW-0659">Purine metabolism</keyword>
<organism evidence="9 10">
    <name type="scientific">Tothia fuscella</name>
    <dbReference type="NCBI Taxonomy" id="1048955"/>
    <lineage>
        <taxon>Eukaryota</taxon>
        <taxon>Fungi</taxon>
        <taxon>Dikarya</taxon>
        <taxon>Ascomycota</taxon>
        <taxon>Pezizomycotina</taxon>
        <taxon>Dothideomycetes</taxon>
        <taxon>Pleosporomycetidae</taxon>
        <taxon>Venturiales</taxon>
        <taxon>Cylindrosympodiaceae</taxon>
        <taxon>Tothia</taxon>
    </lineage>
</organism>
<proteinExistence type="inferred from homology"/>
<dbReference type="EC" id="3.5.2.17" evidence="7"/>
<dbReference type="PROSITE" id="PS00768">
    <property type="entry name" value="TRANSTHYRETIN_1"/>
    <property type="match status" value="1"/>
</dbReference>
<gene>
    <name evidence="9" type="ORF">EJ08DRAFT_661089</name>
</gene>
<comment type="catalytic activity">
    <reaction evidence="1 7">
        <text>5-hydroxyisourate + H2O = 5-hydroxy-2-oxo-4-ureido-2,5-dihydro-1H-imidazole-5-carboxylate + H(+)</text>
        <dbReference type="Rhea" id="RHEA:23736"/>
        <dbReference type="ChEBI" id="CHEBI:15377"/>
        <dbReference type="ChEBI" id="CHEBI:15378"/>
        <dbReference type="ChEBI" id="CHEBI:18072"/>
        <dbReference type="ChEBI" id="CHEBI:58639"/>
        <dbReference type="EC" id="3.5.2.17"/>
    </reaction>
</comment>
<evidence type="ECO:0000313" key="10">
    <source>
        <dbReference type="Proteomes" id="UP000800235"/>
    </source>
</evidence>
<evidence type="ECO:0000256" key="5">
    <source>
        <dbReference type="ARBA" id="ARBA00022631"/>
    </source>
</evidence>
<accession>A0A9P4TYQ7</accession>
<dbReference type="InterPro" id="IPR014306">
    <property type="entry name" value="Hydroxyisourate_hydrolase"/>
</dbReference>
<dbReference type="OrthoDB" id="10265230at2759"/>
<protein>
    <recommendedName>
        <fullName evidence="7">5-hydroxyisourate hydrolase</fullName>
        <shortName evidence="7">HIU hydrolase</shortName>
        <shortName evidence="7">HIUHase</shortName>
        <ecNumber evidence="7">3.5.2.17</ecNumber>
    </recommendedName>
</protein>
<evidence type="ECO:0000256" key="7">
    <source>
        <dbReference type="RuleBase" id="RU361270"/>
    </source>
</evidence>
<comment type="caution">
    <text evidence="9">The sequence shown here is derived from an EMBL/GenBank/DDBJ whole genome shotgun (WGS) entry which is preliminary data.</text>
</comment>
<reference evidence="9" key="1">
    <citation type="journal article" date="2020" name="Stud. Mycol.">
        <title>101 Dothideomycetes genomes: a test case for predicting lifestyles and emergence of pathogens.</title>
        <authorList>
            <person name="Haridas S."/>
            <person name="Albert R."/>
            <person name="Binder M."/>
            <person name="Bloem J."/>
            <person name="Labutti K."/>
            <person name="Salamov A."/>
            <person name="Andreopoulos B."/>
            <person name="Baker S."/>
            <person name="Barry K."/>
            <person name="Bills G."/>
            <person name="Bluhm B."/>
            <person name="Cannon C."/>
            <person name="Castanera R."/>
            <person name="Culley D."/>
            <person name="Daum C."/>
            <person name="Ezra D."/>
            <person name="Gonzalez J."/>
            <person name="Henrissat B."/>
            <person name="Kuo A."/>
            <person name="Liang C."/>
            <person name="Lipzen A."/>
            <person name="Lutzoni F."/>
            <person name="Magnuson J."/>
            <person name="Mondo S."/>
            <person name="Nolan M."/>
            <person name="Ohm R."/>
            <person name="Pangilinan J."/>
            <person name="Park H.-J."/>
            <person name="Ramirez L."/>
            <person name="Alfaro M."/>
            <person name="Sun H."/>
            <person name="Tritt A."/>
            <person name="Yoshinaga Y."/>
            <person name="Zwiers L.-H."/>
            <person name="Turgeon B."/>
            <person name="Goodwin S."/>
            <person name="Spatafora J."/>
            <person name="Crous P."/>
            <person name="Grigoriev I."/>
        </authorList>
    </citation>
    <scope>NUCLEOTIDE SEQUENCE</scope>
    <source>
        <strain evidence="9">CBS 130266</strain>
    </source>
</reference>
<dbReference type="GO" id="GO:0033971">
    <property type="term" value="F:hydroxyisourate hydrolase activity"/>
    <property type="evidence" value="ECO:0007669"/>
    <property type="project" value="UniProtKB-EC"/>
</dbReference>
<comment type="function">
    <text evidence="2">Catalyzes the hydrolysis of 5-hydroxyisourate (HIU) to 2-oxo-4-hydroxy-4-carboxy-5-ureidoimidazoline (OHCU).</text>
</comment>
<evidence type="ECO:0000256" key="6">
    <source>
        <dbReference type="ARBA" id="ARBA00022801"/>
    </source>
</evidence>
<dbReference type="NCBIfam" id="TIGR02962">
    <property type="entry name" value="hdxy_isourate"/>
    <property type="match status" value="1"/>
</dbReference>
<dbReference type="SUPFAM" id="SSF49472">
    <property type="entry name" value="Transthyretin (synonym: prealbumin)"/>
    <property type="match status" value="1"/>
</dbReference>
<keyword evidence="10" id="KW-1185">Reference proteome</keyword>
<dbReference type="PANTHER" id="PTHR10395:SF7">
    <property type="entry name" value="5-HYDROXYISOURATE HYDROLASE"/>
    <property type="match status" value="1"/>
</dbReference>
<dbReference type="Proteomes" id="UP000800235">
    <property type="component" value="Unassembled WGS sequence"/>
</dbReference>
<evidence type="ECO:0000256" key="3">
    <source>
        <dbReference type="ARBA" id="ARBA00009850"/>
    </source>
</evidence>
<keyword evidence="6 7" id="KW-0378">Hydrolase</keyword>
<dbReference type="CDD" id="cd05822">
    <property type="entry name" value="TLP_HIUase"/>
    <property type="match status" value="1"/>
</dbReference>
<name>A0A9P4TYQ7_9PEZI</name>
<dbReference type="Pfam" id="PF00576">
    <property type="entry name" value="Transthyretin"/>
    <property type="match status" value="1"/>
</dbReference>
<evidence type="ECO:0000256" key="2">
    <source>
        <dbReference type="ARBA" id="ARBA00002704"/>
    </source>
</evidence>